<organism evidence="2">
    <name type="scientific">Hemiselmis andersenii</name>
    <name type="common">Cryptophyte alga</name>
    <dbReference type="NCBI Taxonomy" id="464988"/>
    <lineage>
        <taxon>Eukaryota</taxon>
        <taxon>Cryptophyceae</taxon>
        <taxon>Cryptomonadales</taxon>
        <taxon>Hemiselmidaceae</taxon>
        <taxon>Hemiselmis</taxon>
    </lineage>
</organism>
<sequence>MAAANGDVPVKGQGSGGICDCMGYKMRTQLCLSFGLTQVVVFAAFIGIWAAVVTSIKGTFVDEARRYLNNQIENVGAKVVKEVGDVFLAKMAVGAVGFLWPVAFNIYDTTDMVGPVGGVRNYSYSIQAPPSYAGNQVEGCTDATMCLLAPLSTDAKYQCDYSQGACPSPETSGGCQCEGLKRVSQGASSVFATGMDGSEASVGGEWAALRGQHRVTRTSFMDSIVRSVWQESPEWVQVFMGIPRVGIWDSTTEFTGAIGDAPLFRAYPGSVRDKLPQSGLAPPQGRYFSADTRGWYKSAAATPGSWPALTGGMADTDGDGLLGSNQLSWISTAASKQLQTARPPVVMTEPYEDADGKGYLISLAAKMRDSSENTVGVVGIDVFTESIKQMINTIKMRDSGESFLWHIASGNLIASQQFTPGVDTPPKISEVKILAGSNMKFGNLASLPCSETEQGTTPAPYGFPNSGPKGSRTESGVVFVWEKMWGGELCLCMSTPVSEIQAPMDDQLDEVDREANVLIISSIIILLATLGGLLLLLYLLAVLMSRPMKRMVANSKLVVQNIGGDSHALHQKLASEGHTKGGWGEVGEVMELRARFGGLWQDLADRRSAVSEKNRLFAAANGGLFQGSEPNFNVSDPSTPMRLADLRGGKDGQGEVAVNVTNEVGNQLGVAVDHQMGFRSPVTEFNKMRTHLQTKLAFPVALILAIVVGYNIVMLWQSVSDWMQPIREILIKEERASLDQRCFERALFVSEFLRKGNSSLTMAKSFLEDRVNGKMVNTTSRHIIASSSSQCTVLTDWLGGLANIKGSCNRNVNTGLCSFYNCHTLTTFNELYPQGVTGPDREIHTAYSFHYKPRDSLSQKLAAGGTQYYDFPSKEDELQTLADMDHVFRAAYFSNDLTAVYVGTHQSELMHMFPYQTISSYDNAQYCDSVADVPKETWGLDPATEKFDSFYKGVQHSSYNPVCRPWYQRAQRSRQTVFNPIDFDANNGEPYLALSAAAHADNNAMIGVVSLDLSLTTLSASLAETDLYESGYAFVWDSNGLTVSHKGFKAGLGQYDIAWMDATAGGTLDLDENYMREQKTGMWDKGRVTSTWQYLWEGSRDGVQVQETWYYTFTPVPGTPYMIALSNNDAEVTADADRMVADLQARVIQNLLIVIVLIVVSLGILTAFTTWFNKSIAVPIMALADYVGHLKQDNYTKDLPDAGRQASSSELRMIYRNIERMVVALRFGNDKYTGGNKEIEMRSCIAALNIIEELGLERGRGVCFNNMGLCARALRNDPNFNPNAPQYNVTLASGETVNPALNIDDDFRRAVESARMVIRGQESSGQGVEASMSSALSKRLVNWGLAKIDTGAKTNNPAEVDAGANLLNEATESSGLGSLLGTLSFASFMDVAQNVAYWGGALAPPPVAAALIKMARKALNTRPPEDETKQEGMADAIATLCMLEGSQDAEGHAWWALKNLPEMKSQVYRALVWTLMVRWQQNPQNMQTLENALPEEDKSVFSDGPDMMKYLNRAPLKVVIFLVDRTWGPIVQVAFDSISMVFDKHLSSRDIFALYGLGDGFLIHPTPKGQVPRESIQANAKLSGSCRLSASMLDALNTLQRYPNLDKWLVVLTDTVDLDPNYLNNAATVTHAMTQLSSVNLALVNSEKISGWEPRNPKWPSFRENVRKFVGTAGTTGHLLPADNAEAVGAAFERVAALMSGGMTEAL</sequence>
<evidence type="ECO:0000313" key="2">
    <source>
        <dbReference type="EMBL" id="CAD8751608.1"/>
    </source>
</evidence>
<gene>
    <name evidence="2" type="ORF">HAND1043_LOCUS18114</name>
</gene>
<evidence type="ECO:0000256" key="1">
    <source>
        <dbReference type="SAM" id="Phobius"/>
    </source>
</evidence>
<dbReference type="Gene3D" id="3.30.450.20">
    <property type="entry name" value="PAS domain"/>
    <property type="match status" value="2"/>
</dbReference>
<feature type="transmembrane region" description="Helical" evidence="1">
    <location>
        <begin position="696"/>
        <end position="716"/>
    </location>
</feature>
<keyword evidence="1" id="KW-1133">Transmembrane helix</keyword>
<keyword evidence="1" id="KW-0812">Transmembrane</keyword>
<dbReference type="CDD" id="cd18774">
    <property type="entry name" value="PDC2_HK_sensor"/>
    <property type="match status" value="1"/>
</dbReference>
<dbReference type="CDD" id="cd18773">
    <property type="entry name" value="PDC1_HK_sensor"/>
    <property type="match status" value="1"/>
</dbReference>
<proteinExistence type="predicted"/>
<protein>
    <submittedName>
        <fullName evidence="2">Uncharacterized protein</fullName>
    </submittedName>
</protein>
<feature type="transmembrane region" description="Helical" evidence="1">
    <location>
        <begin position="517"/>
        <end position="541"/>
    </location>
</feature>
<reference evidence="2" key="1">
    <citation type="submission" date="2021-01" db="EMBL/GenBank/DDBJ databases">
        <authorList>
            <person name="Corre E."/>
            <person name="Pelletier E."/>
            <person name="Niang G."/>
            <person name="Scheremetjew M."/>
            <person name="Finn R."/>
            <person name="Kale V."/>
            <person name="Holt S."/>
            <person name="Cochrane G."/>
            <person name="Meng A."/>
            <person name="Brown T."/>
            <person name="Cohen L."/>
        </authorList>
    </citation>
    <scope>NUCLEOTIDE SEQUENCE</scope>
    <source>
        <strain evidence="2">CCMP441</strain>
    </source>
</reference>
<accession>A0A6U4PJ40</accession>
<name>A0A6U4PJ40_HEMAN</name>
<feature type="transmembrane region" description="Helical" evidence="1">
    <location>
        <begin position="1151"/>
        <end position="1172"/>
    </location>
</feature>
<dbReference type="EMBL" id="HBFK01029718">
    <property type="protein sequence ID" value="CAD8751608.1"/>
    <property type="molecule type" value="Transcribed_RNA"/>
</dbReference>
<keyword evidence="1" id="KW-0472">Membrane</keyword>
<dbReference type="Gene3D" id="6.10.340.10">
    <property type="match status" value="1"/>
</dbReference>
<feature type="transmembrane region" description="Helical" evidence="1">
    <location>
        <begin position="30"/>
        <end position="52"/>
    </location>
</feature>